<evidence type="ECO:0000313" key="4">
    <source>
        <dbReference type="Proteomes" id="UP000078550"/>
    </source>
</evidence>
<dbReference type="PROSITE" id="PS51421">
    <property type="entry name" value="RAS"/>
    <property type="match status" value="1"/>
</dbReference>
<dbReference type="InterPro" id="IPR050227">
    <property type="entry name" value="Rab"/>
</dbReference>
<protein>
    <submittedName>
        <fullName evidence="3">Ras-related protein Rab-18, putative</fullName>
    </submittedName>
</protein>
<reference evidence="4" key="1">
    <citation type="submission" date="2016-05" db="EMBL/GenBank/DDBJ databases">
        <authorList>
            <person name="Naeem Raeece"/>
        </authorList>
    </citation>
    <scope>NUCLEOTIDE SEQUENCE [LARGE SCALE GENOMIC DNA]</scope>
</reference>
<keyword evidence="2" id="KW-0342">GTP-binding</keyword>
<dbReference type="Gene3D" id="3.40.50.300">
    <property type="entry name" value="P-loop containing nucleotide triphosphate hydrolases"/>
    <property type="match status" value="1"/>
</dbReference>
<dbReference type="InterPro" id="IPR027417">
    <property type="entry name" value="P-loop_NTPase"/>
</dbReference>
<sequence length="229" mass="25960">MKNKNKYDYLLKLLLVGDSSVGKSSILCRYSDNQFEEKVLSTIGIDFKVKYLKIDNKTVKVGIWDTAGQERFRTLTSAYYRNAHAIILVYTLAGANAANAANAASSFDTATDAFHHLSDCTVRESFENLDVWIHEIDKYSTNKNAIKMLVSNKIDKPNHEVTKEEGKNFAFENNMLFCETSAKNDINITYCFEELIQQILNNPSLLELSVVTKNLKLSKKEESRTNCVC</sequence>
<dbReference type="NCBIfam" id="TIGR00231">
    <property type="entry name" value="small_GTP"/>
    <property type="match status" value="1"/>
</dbReference>
<dbReference type="SMART" id="SM00174">
    <property type="entry name" value="RHO"/>
    <property type="match status" value="1"/>
</dbReference>
<dbReference type="AlphaFoldDB" id="A0A1A8YI67"/>
<dbReference type="FunFam" id="3.40.50.300:FF:001447">
    <property type="entry name" value="Ras-related protein Rab-1B"/>
    <property type="match status" value="1"/>
</dbReference>
<dbReference type="SMART" id="SM00173">
    <property type="entry name" value="RAS"/>
    <property type="match status" value="1"/>
</dbReference>
<evidence type="ECO:0000256" key="2">
    <source>
        <dbReference type="ARBA" id="ARBA00023134"/>
    </source>
</evidence>
<evidence type="ECO:0000313" key="3">
    <source>
        <dbReference type="EMBL" id="SBT30954.1"/>
    </source>
</evidence>
<proteinExistence type="predicted"/>
<dbReference type="PANTHER" id="PTHR47977">
    <property type="entry name" value="RAS-RELATED PROTEIN RAB"/>
    <property type="match status" value="1"/>
</dbReference>
<keyword evidence="1" id="KW-0547">Nucleotide-binding</keyword>
<dbReference type="PRINTS" id="PR00449">
    <property type="entry name" value="RASTRNSFRMNG"/>
</dbReference>
<dbReference type="GO" id="GO:0003924">
    <property type="term" value="F:GTPase activity"/>
    <property type="evidence" value="ECO:0007669"/>
    <property type="project" value="InterPro"/>
</dbReference>
<evidence type="ECO:0000256" key="1">
    <source>
        <dbReference type="ARBA" id="ARBA00022741"/>
    </source>
</evidence>
<dbReference type="SUPFAM" id="SSF52540">
    <property type="entry name" value="P-loop containing nucleoside triphosphate hydrolases"/>
    <property type="match status" value="1"/>
</dbReference>
<dbReference type="PROSITE" id="PS51419">
    <property type="entry name" value="RAB"/>
    <property type="match status" value="1"/>
</dbReference>
<dbReference type="CDD" id="cd01863">
    <property type="entry name" value="Rab18"/>
    <property type="match status" value="1"/>
</dbReference>
<name>A0A1A8YI67_PLAOA</name>
<dbReference type="EMBL" id="FLRE01000008">
    <property type="protein sequence ID" value="SBT30954.1"/>
    <property type="molecule type" value="Genomic_DNA"/>
</dbReference>
<dbReference type="SMART" id="SM00175">
    <property type="entry name" value="RAB"/>
    <property type="match status" value="1"/>
</dbReference>
<dbReference type="Proteomes" id="UP000078550">
    <property type="component" value="Unassembled WGS sequence"/>
</dbReference>
<dbReference type="GO" id="GO:0005525">
    <property type="term" value="F:GTP binding"/>
    <property type="evidence" value="ECO:0007669"/>
    <property type="project" value="UniProtKB-KW"/>
</dbReference>
<dbReference type="InterPro" id="IPR005225">
    <property type="entry name" value="Small_GTP-bd"/>
</dbReference>
<accession>A0A1A8YI67</accession>
<gene>
    <name evidence="3" type="ORF">POVWA2_001580</name>
</gene>
<dbReference type="InterPro" id="IPR001806">
    <property type="entry name" value="Small_GTPase"/>
</dbReference>
<organism evidence="3 4">
    <name type="scientific">Plasmodium ovale wallikeri</name>
    <dbReference type="NCBI Taxonomy" id="864142"/>
    <lineage>
        <taxon>Eukaryota</taxon>
        <taxon>Sar</taxon>
        <taxon>Alveolata</taxon>
        <taxon>Apicomplexa</taxon>
        <taxon>Aconoidasida</taxon>
        <taxon>Haemosporida</taxon>
        <taxon>Plasmodiidae</taxon>
        <taxon>Plasmodium</taxon>
        <taxon>Plasmodium (Plasmodium)</taxon>
    </lineage>
</organism>
<dbReference type="Pfam" id="PF00071">
    <property type="entry name" value="Ras"/>
    <property type="match status" value="2"/>
</dbReference>